<sequence length="52" mass="6063">MISSREYAHILRNTPSLLLQMRCILVAYRYVNEDNETPSVQKFCSVDSQDNI</sequence>
<dbReference type="EMBL" id="GBRH01234418">
    <property type="protein sequence ID" value="JAD63477.1"/>
    <property type="molecule type" value="Transcribed_RNA"/>
</dbReference>
<accession>A0A0A9BW42</accession>
<protein>
    <submittedName>
        <fullName evidence="1">Uncharacterized protein</fullName>
    </submittedName>
</protein>
<reference evidence="1" key="1">
    <citation type="submission" date="2014-09" db="EMBL/GenBank/DDBJ databases">
        <authorList>
            <person name="Magalhaes I.L.F."/>
            <person name="Oliveira U."/>
            <person name="Santos F.R."/>
            <person name="Vidigal T.H.D.A."/>
            <person name="Brescovit A.D."/>
            <person name="Santos A.J."/>
        </authorList>
    </citation>
    <scope>NUCLEOTIDE SEQUENCE</scope>
    <source>
        <tissue evidence="1">Shoot tissue taken approximately 20 cm above the soil surface</tissue>
    </source>
</reference>
<evidence type="ECO:0000313" key="1">
    <source>
        <dbReference type="EMBL" id="JAD63477.1"/>
    </source>
</evidence>
<name>A0A0A9BW42_ARUDO</name>
<organism evidence="1">
    <name type="scientific">Arundo donax</name>
    <name type="common">Giant reed</name>
    <name type="synonym">Donax arundinaceus</name>
    <dbReference type="NCBI Taxonomy" id="35708"/>
    <lineage>
        <taxon>Eukaryota</taxon>
        <taxon>Viridiplantae</taxon>
        <taxon>Streptophyta</taxon>
        <taxon>Embryophyta</taxon>
        <taxon>Tracheophyta</taxon>
        <taxon>Spermatophyta</taxon>
        <taxon>Magnoliopsida</taxon>
        <taxon>Liliopsida</taxon>
        <taxon>Poales</taxon>
        <taxon>Poaceae</taxon>
        <taxon>PACMAD clade</taxon>
        <taxon>Arundinoideae</taxon>
        <taxon>Arundineae</taxon>
        <taxon>Arundo</taxon>
    </lineage>
</organism>
<proteinExistence type="predicted"/>
<dbReference type="AlphaFoldDB" id="A0A0A9BW42"/>
<reference evidence="1" key="2">
    <citation type="journal article" date="2015" name="Data Brief">
        <title>Shoot transcriptome of the giant reed, Arundo donax.</title>
        <authorList>
            <person name="Barrero R.A."/>
            <person name="Guerrero F.D."/>
            <person name="Moolhuijzen P."/>
            <person name="Goolsby J.A."/>
            <person name="Tidwell J."/>
            <person name="Bellgard S.E."/>
            <person name="Bellgard M.I."/>
        </authorList>
    </citation>
    <scope>NUCLEOTIDE SEQUENCE</scope>
    <source>
        <tissue evidence="1">Shoot tissue taken approximately 20 cm above the soil surface</tissue>
    </source>
</reference>